<reference evidence="3" key="1">
    <citation type="submission" date="2011-04" db="EMBL/GenBank/DDBJ databases">
        <title>Evolution of plant cell wall degrading machinery underlies the functional diversity of forest fungi.</title>
        <authorList>
            <consortium name="US DOE Joint Genome Institute (JGI-PGF)"/>
            <person name="Eastwood D.C."/>
            <person name="Floudas D."/>
            <person name="Binder M."/>
            <person name="Majcherczyk A."/>
            <person name="Schneider P."/>
            <person name="Aerts A."/>
            <person name="Asiegbu F.O."/>
            <person name="Baker S.E."/>
            <person name="Barry K."/>
            <person name="Bendiksby M."/>
            <person name="Blumentritt M."/>
            <person name="Coutinho P.M."/>
            <person name="Cullen D."/>
            <person name="Cullen D."/>
            <person name="Gathman A."/>
            <person name="Goodell B."/>
            <person name="Henrissat B."/>
            <person name="Ihrmark K."/>
            <person name="Kauserud H."/>
            <person name="Kohler A."/>
            <person name="LaButti K."/>
            <person name="Lapidus A."/>
            <person name="Lavin J.L."/>
            <person name="Lee Y.-H."/>
            <person name="Lindquist E."/>
            <person name="Lilly W."/>
            <person name="Lucas S."/>
            <person name="Morin E."/>
            <person name="Murat C."/>
            <person name="Oguiza J.A."/>
            <person name="Park J."/>
            <person name="Pisabarro A.G."/>
            <person name="Riley R."/>
            <person name="Rosling A."/>
            <person name="Salamov A."/>
            <person name="Schmidt O."/>
            <person name="Schmutz J."/>
            <person name="Skrede I."/>
            <person name="Stenlid J."/>
            <person name="Wiebenga A."/>
            <person name="Xie X."/>
            <person name="Kues U."/>
            <person name="Hibbett D.S."/>
            <person name="Hoffmeister D."/>
            <person name="Hogberg N."/>
            <person name="Martin F."/>
            <person name="Grigoriev I.V."/>
            <person name="Watkinson S.C."/>
        </authorList>
    </citation>
    <scope>NUCLEOTIDE SEQUENCE</scope>
    <source>
        <strain evidence="3">S7.9</strain>
    </source>
</reference>
<dbReference type="AlphaFoldDB" id="F8NDH2"/>
<feature type="region of interest" description="Disordered" evidence="1">
    <location>
        <begin position="654"/>
        <end position="693"/>
    </location>
</feature>
<evidence type="ECO:0000256" key="1">
    <source>
        <dbReference type="SAM" id="MobiDB-lite"/>
    </source>
</evidence>
<feature type="compositionally biased region" description="Basic and acidic residues" evidence="1">
    <location>
        <begin position="13"/>
        <end position="25"/>
    </location>
</feature>
<dbReference type="EMBL" id="GL945428">
    <property type="protein sequence ID" value="EGO30205.1"/>
    <property type="molecule type" value="Genomic_DNA"/>
</dbReference>
<evidence type="ECO:0000259" key="2">
    <source>
        <dbReference type="Pfam" id="PF20149"/>
    </source>
</evidence>
<feature type="compositionally biased region" description="Gly residues" evidence="1">
    <location>
        <begin position="963"/>
        <end position="972"/>
    </location>
</feature>
<gene>
    <name evidence="3" type="ORF">SERLADRAFT_404485</name>
</gene>
<dbReference type="GeneID" id="18812344"/>
<dbReference type="Proteomes" id="UP000008064">
    <property type="component" value="Unassembled WGS sequence"/>
</dbReference>
<feature type="region of interest" description="Disordered" evidence="1">
    <location>
        <begin position="939"/>
        <end position="1007"/>
    </location>
</feature>
<dbReference type="KEGG" id="sla:SERLADRAFT_404485"/>
<accession>F8NDH2</accession>
<dbReference type="HOGENOM" id="CLU_010230_0_0_1"/>
<evidence type="ECO:0000313" key="3">
    <source>
        <dbReference type="EMBL" id="EGO30205.1"/>
    </source>
</evidence>
<feature type="region of interest" description="Disordered" evidence="1">
    <location>
        <begin position="1"/>
        <end position="25"/>
    </location>
</feature>
<sequence length="1073" mass="119924">MGDSTRPTKCKRAGKEENDSKDDKRRATHIHSWTCAVALFHAVLLLRKANNHYEKNSTILDRVRMDSLTVHSRMAHLILSFLVQYWTMDHVKILARILGQQPLPTELMDFHAQLVGILSMLTPADLSALLDKVAPSSMVPLSLSDSSPSVTMHQGLTTLSPARFGEEQTQADESELQTNQSLQQSLAVIRSQRRQPCQHPYAAAAPTPTLAPPARQRPCPRGRVVVQQSLWQAVNDPAIRINSAVNTFIAGLAAAHEDSSMFNSGEWAYSVDSLLTSVTSTNDYLDKSLASVVAHCWRMTSKDIGVIFLLMINYIQLVAKSQSLRSQQGISLANLWRDLPQPKPSKKQFEQWHAMGCKFAAIAAGGSIYALILVAGLNLWVQLGEIDGTTPWEIANVFRWPVGSTYFPTLRSSSRLLGSLIWLKAIANTLHRGILAITTSGPKQKEKGQVEPSSSMPESICTTLLPNFQSCLGSTISLHHVDSAVEGEGFTFEALHFSWYNRHCTKANDAPNDIPPLMMKRKYASRTNYLQLVPYTSKEIQDHTDIYQRLKTVFADLFEWINEMFATYLPAKYLVLRQHAELLPGNNASAACPFLGLVVNINVSTKAHRDAKDKLFCLVIPLGQDLDRTKLRGDANTDKLAVHFPDIRQKAAHMVEAEDDEEEGDLDRPDVDSEDEPLHKRARNSMEEELEDEDEDALMQIFRHLTGNSQQVTPSPSLTQKLDNPYYKKMVLSLRTNIQITASPAKSVQLVNNKRKRNSSSFPSLTPFRDSKNAIIKVASSSSLFKTTVVDLENARNEQKKSKIIDYVWTAAAQLRGEVKKKARILILSEYALKDKLPEEVHTIVEWLLSNGKGVFTFGGLDVSTYSDDKQKPFEHHIIKLLLQIQWFHKKGEGVLYPSDFKDSPLPLIALTVTAVENYLHELAKGLQAQVFPDEVVDDQDEENDSNMVQTPPSTQPRSWRPIGGGEGGGGDDNTDTEELRNTVRGDSEQEEEEDGNNARQKITESSKISNSFESKLREVEVNKAFKIFMMDYVWSAGPQIWGEVVAKARLMINSAYGNPGDMSPEEIKLAVQ</sequence>
<proteinExistence type="predicted"/>
<organism>
    <name type="scientific">Serpula lacrymans var. lacrymans (strain S7.9)</name>
    <name type="common">Dry rot fungus</name>
    <dbReference type="NCBI Taxonomy" id="578457"/>
    <lineage>
        <taxon>Eukaryota</taxon>
        <taxon>Fungi</taxon>
        <taxon>Dikarya</taxon>
        <taxon>Basidiomycota</taxon>
        <taxon>Agaricomycotina</taxon>
        <taxon>Agaricomycetes</taxon>
        <taxon>Agaricomycetidae</taxon>
        <taxon>Boletales</taxon>
        <taxon>Coniophorineae</taxon>
        <taxon>Serpulaceae</taxon>
        <taxon>Serpula</taxon>
    </lineage>
</organism>
<feature type="region of interest" description="Disordered" evidence="1">
    <location>
        <begin position="197"/>
        <end position="216"/>
    </location>
</feature>
<dbReference type="InterPro" id="IPR045341">
    <property type="entry name" value="DUF6532"/>
</dbReference>
<feature type="domain" description="DUF6532" evidence="2">
    <location>
        <begin position="791"/>
        <end position="929"/>
    </location>
</feature>
<feature type="compositionally biased region" description="Polar residues" evidence="1">
    <location>
        <begin position="946"/>
        <end position="958"/>
    </location>
</feature>
<feature type="compositionally biased region" description="Low complexity" evidence="1">
    <location>
        <begin position="200"/>
        <end position="216"/>
    </location>
</feature>
<feature type="compositionally biased region" description="Basic and acidic residues" evidence="1">
    <location>
        <begin position="666"/>
        <end position="679"/>
    </location>
</feature>
<protein>
    <recommendedName>
        <fullName evidence="2">DUF6532 domain-containing protein</fullName>
    </recommendedName>
</protein>
<dbReference type="Pfam" id="PF20149">
    <property type="entry name" value="DUF6532"/>
    <property type="match status" value="1"/>
</dbReference>
<name>F8NDH2_SERL9</name>
<dbReference type="RefSeq" id="XP_007312089.1">
    <property type="nucleotide sequence ID" value="XM_007312027.1"/>
</dbReference>
<feature type="compositionally biased region" description="Polar residues" evidence="1">
    <location>
        <begin position="998"/>
        <end position="1007"/>
    </location>
</feature>
<feature type="compositionally biased region" description="Basic and acidic residues" evidence="1">
    <location>
        <begin position="978"/>
        <end position="988"/>
    </location>
</feature>
<dbReference type="OrthoDB" id="2634476at2759"/>